<evidence type="ECO:0000313" key="2">
    <source>
        <dbReference type="Proteomes" id="UP000789860"/>
    </source>
</evidence>
<proteinExistence type="predicted"/>
<sequence length="114" mass="12830">IDSIIRPTDSEEFSILRPRGAILYAPPSLSINENETSEEMNLFKKALQEDNIQIWSTRCGNLSNSLEMLSSNEDITKILEENMISKEIKLKDISDGFDLAANESVIKVIVDVEN</sequence>
<keyword evidence="2" id="KW-1185">Reference proteome</keyword>
<accession>A0ACA9MY62</accession>
<comment type="caution">
    <text evidence="1">The sequence shown here is derived from an EMBL/GenBank/DDBJ whole genome shotgun (WGS) entry which is preliminary data.</text>
</comment>
<evidence type="ECO:0000313" key="1">
    <source>
        <dbReference type="EMBL" id="CAG8616080.1"/>
    </source>
</evidence>
<name>A0ACA9MY62_9GLOM</name>
<dbReference type="EMBL" id="CAJVPM010016794">
    <property type="protein sequence ID" value="CAG8616080.1"/>
    <property type="molecule type" value="Genomic_DNA"/>
</dbReference>
<reference evidence="1" key="1">
    <citation type="submission" date="2021-06" db="EMBL/GenBank/DDBJ databases">
        <authorList>
            <person name="Kallberg Y."/>
            <person name="Tangrot J."/>
            <person name="Rosling A."/>
        </authorList>
    </citation>
    <scope>NUCLEOTIDE SEQUENCE</scope>
    <source>
        <strain evidence="1">AU212A</strain>
    </source>
</reference>
<protein>
    <submittedName>
        <fullName evidence="1">8225_t:CDS:1</fullName>
    </submittedName>
</protein>
<organism evidence="1 2">
    <name type="scientific">Scutellospora calospora</name>
    <dbReference type="NCBI Taxonomy" id="85575"/>
    <lineage>
        <taxon>Eukaryota</taxon>
        <taxon>Fungi</taxon>
        <taxon>Fungi incertae sedis</taxon>
        <taxon>Mucoromycota</taxon>
        <taxon>Glomeromycotina</taxon>
        <taxon>Glomeromycetes</taxon>
        <taxon>Diversisporales</taxon>
        <taxon>Gigasporaceae</taxon>
        <taxon>Scutellospora</taxon>
    </lineage>
</organism>
<feature type="non-terminal residue" evidence="1">
    <location>
        <position position="1"/>
    </location>
</feature>
<gene>
    <name evidence="1" type="ORF">SCALOS_LOCUS7476</name>
</gene>
<dbReference type="Proteomes" id="UP000789860">
    <property type="component" value="Unassembled WGS sequence"/>
</dbReference>